<dbReference type="Gene3D" id="1.20.5.4130">
    <property type="match status" value="1"/>
</dbReference>
<dbReference type="EMBL" id="JANJYJ010000007">
    <property type="protein sequence ID" value="KAK3198275.1"/>
    <property type="molecule type" value="Genomic_DNA"/>
</dbReference>
<dbReference type="PANTHER" id="PTHR46890:SF48">
    <property type="entry name" value="RNA-DIRECTED DNA POLYMERASE"/>
    <property type="match status" value="1"/>
</dbReference>
<evidence type="ECO:0000256" key="2">
    <source>
        <dbReference type="ARBA" id="ARBA00022741"/>
    </source>
</evidence>
<reference evidence="6" key="1">
    <citation type="journal article" date="2023" name="Plant J.">
        <title>Genome sequences and population genomics provide insights into the demographic history, inbreeding, and mutation load of two 'living fossil' tree species of Dipteronia.</title>
        <authorList>
            <person name="Feng Y."/>
            <person name="Comes H.P."/>
            <person name="Chen J."/>
            <person name="Zhu S."/>
            <person name="Lu R."/>
            <person name="Zhang X."/>
            <person name="Li P."/>
            <person name="Qiu J."/>
            <person name="Olsen K.M."/>
            <person name="Qiu Y."/>
        </authorList>
    </citation>
    <scope>NUCLEOTIDE SEQUENCE</scope>
    <source>
        <strain evidence="6">NBL</strain>
    </source>
</reference>
<dbReference type="Pfam" id="PF18052">
    <property type="entry name" value="Rx_N"/>
    <property type="match status" value="1"/>
</dbReference>
<feature type="domain" description="Disease resistance N-terminal" evidence="5">
    <location>
        <begin position="13"/>
        <end position="99"/>
    </location>
</feature>
<name>A0AAE0A0M3_9ROSI</name>
<dbReference type="InterPro" id="IPR041118">
    <property type="entry name" value="Rx_N"/>
</dbReference>
<protein>
    <recommendedName>
        <fullName evidence="5">Disease resistance N-terminal domain-containing protein</fullName>
    </recommendedName>
</protein>
<evidence type="ECO:0000256" key="4">
    <source>
        <dbReference type="SAM" id="Coils"/>
    </source>
</evidence>
<proteinExistence type="predicted"/>
<dbReference type="AlphaFoldDB" id="A0AAE0A0M3"/>
<feature type="coiled-coil region" evidence="4">
    <location>
        <begin position="32"/>
        <end position="90"/>
    </location>
</feature>
<keyword evidence="4" id="KW-0175">Coiled coil</keyword>
<evidence type="ECO:0000313" key="6">
    <source>
        <dbReference type="EMBL" id="KAK3198275.1"/>
    </source>
</evidence>
<dbReference type="InterPro" id="IPR052343">
    <property type="entry name" value="Retrotransposon-Effector_Assoc"/>
</dbReference>
<accession>A0AAE0A0M3</accession>
<keyword evidence="3" id="KW-0611">Plant defense</keyword>
<evidence type="ECO:0000313" key="7">
    <source>
        <dbReference type="Proteomes" id="UP001281410"/>
    </source>
</evidence>
<evidence type="ECO:0000259" key="5">
    <source>
        <dbReference type="Pfam" id="PF18052"/>
    </source>
</evidence>
<dbReference type="GO" id="GO:0000166">
    <property type="term" value="F:nucleotide binding"/>
    <property type="evidence" value="ECO:0007669"/>
    <property type="project" value="UniProtKB-KW"/>
</dbReference>
<organism evidence="6 7">
    <name type="scientific">Dipteronia sinensis</name>
    <dbReference type="NCBI Taxonomy" id="43782"/>
    <lineage>
        <taxon>Eukaryota</taxon>
        <taxon>Viridiplantae</taxon>
        <taxon>Streptophyta</taxon>
        <taxon>Embryophyta</taxon>
        <taxon>Tracheophyta</taxon>
        <taxon>Spermatophyta</taxon>
        <taxon>Magnoliopsida</taxon>
        <taxon>eudicotyledons</taxon>
        <taxon>Gunneridae</taxon>
        <taxon>Pentapetalae</taxon>
        <taxon>rosids</taxon>
        <taxon>malvids</taxon>
        <taxon>Sapindales</taxon>
        <taxon>Sapindaceae</taxon>
        <taxon>Hippocastanoideae</taxon>
        <taxon>Acereae</taxon>
        <taxon>Dipteronia</taxon>
    </lineage>
</organism>
<dbReference type="GO" id="GO:0006952">
    <property type="term" value="P:defense response"/>
    <property type="evidence" value="ECO:0007669"/>
    <property type="project" value="UniProtKB-KW"/>
</dbReference>
<dbReference type="InterPro" id="IPR038005">
    <property type="entry name" value="RX-like_CC"/>
</dbReference>
<evidence type="ECO:0000256" key="3">
    <source>
        <dbReference type="ARBA" id="ARBA00022821"/>
    </source>
</evidence>
<dbReference type="Proteomes" id="UP001281410">
    <property type="component" value="Unassembled WGS sequence"/>
</dbReference>
<keyword evidence="7" id="KW-1185">Reference proteome</keyword>
<keyword evidence="2" id="KW-0547">Nucleotide-binding</keyword>
<gene>
    <name evidence="6" type="ORF">Dsin_021690</name>
</gene>
<sequence>MAEILVELFVWPIVENVISTIGSMIKEEVGLLQGLKTEAEKLSSNLTSIQATLKDAEDRQVEERAVRDWLAKLKNELLNAEDILETFATEAALSKTKQKMRTYLDTEFTGAEVRRAVFDMGPMKAPGIDGLPALFYQKFWGIIGQNVVETIANRFRKALDEVISESQSAFIPGSLISDNRVVGFKCLHSMKLRKRKHGSIAIKLDMSKAYDSVEWGFIEQMMLKLGFSEEWVSRIMRCVSTIVYSFLLNGESVVCCSQLWVSGRGIPSRHICS</sequence>
<dbReference type="PANTHER" id="PTHR46890">
    <property type="entry name" value="NON-LTR RETROLELEMENT REVERSE TRANSCRIPTASE-LIKE PROTEIN-RELATED"/>
    <property type="match status" value="1"/>
</dbReference>
<evidence type="ECO:0000256" key="1">
    <source>
        <dbReference type="ARBA" id="ARBA00022737"/>
    </source>
</evidence>
<dbReference type="CDD" id="cd14798">
    <property type="entry name" value="RX-CC_like"/>
    <property type="match status" value="1"/>
</dbReference>
<comment type="caution">
    <text evidence="6">The sequence shown here is derived from an EMBL/GenBank/DDBJ whole genome shotgun (WGS) entry which is preliminary data.</text>
</comment>
<keyword evidence="1" id="KW-0677">Repeat</keyword>